<feature type="transmembrane region" description="Helical" evidence="6">
    <location>
        <begin position="183"/>
        <end position="204"/>
    </location>
</feature>
<gene>
    <name evidence="7" type="ORF">TI39_contig443g00016</name>
</gene>
<evidence type="ECO:0000256" key="6">
    <source>
        <dbReference type="SAM" id="Phobius"/>
    </source>
</evidence>
<comment type="similarity">
    <text evidence="2">Belongs to the acetate uptake transporter (AceTr) (TC 2.A.96) family.</text>
</comment>
<dbReference type="OrthoDB" id="3648309at2759"/>
<dbReference type="Pfam" id="PF01184">
    <property type="entry name" value="Gpr1_Fun34_YaaH"/>
    <property type="match status" value="1"/>
</dbReference>
<feature type="transmembrane region" description="Helical" evidence="6">
    <location>
        <begin position="153"/>
        <end position="176"/>
    </location>
</feature>
<comment type="caution">
    <text evidence="7">The sequence shown here is derived from an EMBL/GenBank/DDBJ whole genome shotgun (WGS) entry which is preliminary data.</text>
</comment>
<evidence type="ECO:0000256" key="5">
    <source>
        <dbReference type="ARBA" id="ARBA00023136"/>
    </source>
</evidence>
<accession>A0A0F4GPB6</accession>
<feature type="transmembrane region" description="Helical" evidence="6">
    <location>
        <begin position="55"/>
        <end position="74"/>
    </location>
</feature>
<feature type="transmembrane region" description="Helical" evidence="6">
    <location>
        <begin position="112"/>
        <end position="133"/>
    </location>
</feature>
<keyword evidence="5 6" id="KW-0472">Membrane</keyword>
<comment type="subcellular location">
    <subcellularLocation>
        <location evidence="1">Membrane</location>
        <topology evidence="1">Multi-pass membrane protein</topology>
    </subcellularLocation>
</comment>
<keyword evidence="4 6" id="KW-1133">Transmembrane helix</keyword>
<evidence type="ECO:0000256" key="1">
    <source>
        <dbReference type="ARBA" id="ARBA00004141"/>
    </source>
</evidence>
<keyword evidence="3 6" id="KW-0812">Transmembrane</keyword>
<evidence type="ECO:0000256" key="3">
    <source>
        <dbReference type="ARBA" id="ARBA00022692"/>
    </source>
</evidence>
<evidence type="ECO:0000256" key="2">
    <source>
        <dbReference type="ARBA" id="ARBA00005587"/>
    </source>
</evidence>
<dbReference type="STRING" id="1047168.A0A0F4GPB6"/>
<name>A0A0F4GPB6_9PEZI</name>
<protein>
    <submittedName>
        <fullName evidence="7">GPR1/FUN34/YaaH-class plasma membrane protein</fullName>
    </submittedName>
</protein>
<evidence type="ECO:0000256" key="4">
    <source>
        <dbReference type="ARBA" id="ARBA00022989"/>
    </source>
</evidence>
<organism evidence="7 8">
    <name type="scientific">Zymoseptoria brevis</name>
    <dbReference type="NCBI Taxonomy" id="1047168"/>
    <lineage>
        <taxon>Eukaryota</taxon>
        <taxon>Fungi</taxon>
        <taxon>Dikarya</taxon>
        <taxon>Ascomycota</taxon>
        <taxon>Pezizomycotina</taxon>
        <taxon>Dothideomycetes</taxon>
        <taxon>Dothideomycetidae</taxon>
        <taxon>Mycosphaerellales</taxon>
        <taxon>Mycosphaerellaceae</taxon>
        <taxon>Zymoseptoria</taxon>
    </lineage>
</organism>
<sequence>MTDHHKDINGVDQLSRIQTAQSVNISMEMFEKLYLNPENRVRGHLRSTFANPTPLPLLGFLIASTPLACALMGWRGAGGGGAATVGTYYFFGGMLQIIGALLEWVIGNTFIYIVFGSFGAFWLAFGATLTPYFNAEGAFTSGATTTAEMEAGVQSFQASLGFFLLFMGVLVFMYLICSLRTNAVFFMIFLCLDLSLFLLTAAYWKGAEGDTAAFERLEVAAGAFVFAFCMFGWYLFFAQLLRAVDFPLDLPVGDLSGLIKARKAKPDVEKNVEPKSD</sequence>
<dbReference type="AlphaFoldDB" id="A0A0F4GPB6"/>
<reference evidence="7 8" key="1">
    <citation type="submission" date="2015-03" db="EMBL/GenBank/DDBJ databases">
        <title>RNA-seq based gene annotation and comparative genomics of four Zymoseptoria species reveal species-specific pathogenicity related genes and transposable element activity.</title>
        <authorList>
            <person name="Grandaubert J."/>
            <person name="Bhattacharyya A."/>
            <person name="Stukenbrock E.H."/>
        </authorList>
    </citation>
    <scope>NUCLEOTIDE SEQUENCE [LARGE SCALE GENOMIC DNA]</scope>
    <source>
        <strain evidence="7 8">Zb18110</strain>
    </source>
</reference>
<dbReference type="PANTHER" id="PTHR31123:SF4">
    <property type="entry name" value="PROTEIN ALCS"/>
    <property type="match status" value="1"/>
</dbReference>
<dbReference type="EMBL" id="LAFY01000435">
    <property type="protein sequence ID" value="KJX98030.1"/>
    <property type="molecule type" value="Genomic_DNA"/>
</dbReference>
<feature type="transmembrane region" description="Helical" evidence="6">
    <location>
        <begin position="219"/>
        <end position="237"/>
    </location>
</feature>
<dbReference type="Proteomes" id="UP000033647">
    <property type="component" value="Unassembled WGS sequence"/>
</dbReference>
<keyword evidence="8" id="KW-1185">Reference proteome</keyword>
<proteinExistence type="inferred from homology"/>
<feature type="transmembrane region" description="Helical" evidence="6">
    <location>
        <begin position="86"/>
        <end position="105"/>
    </location>
</feature>
<evidence type="ECO:0000313" key="7">
    <source>
        <dbReference type="EMBL" id="KJX98030.1"/>
    </source>
</evidence>
<dbReference type="GO" id="GO:0005886">
    <property type="term" value="C:plasma membrane"/>
    <property type="evidence" value="ECO:0007669"/>
    <property type="project" value="TreeGrafter"/>
</dbReference>
<evidence type="ECO:0000313" key="8">
    <source>
        <dbReference type="Proteomes" id="UP000033647"/>
    </source>
</evidence>
<dbReference type="InterPro" id="IPR051633">
    <property type="entry name" value="AceTr"/>
</dbReference>
<dbReference type="InterPro" id="IPR000791">
    <property type="entry name" value="Gpr1/Fun34/SatP-like"/>
</dbReference>
<dbReference type="PANTHER" id="PTHR31123">
    <property type="entry name" value="ACCUMULATION OF DYADS PROTEIN 2-RELATED"/>
    <property type="match status" value="1"/>
</dbReference>
<dbReference type="GO" id="GO:0015123">
    <property type="term" value="F:acetate transmembrane transporter activity"/>
    <property type="evidence" value="ECO:0007669"/>
    <property type="project" value="TreeGrafter"/>
</dbReference>